<protein>
    <recommendedName>
        <fullName evidence="9">Modulator of FtsH protease</fullName>
    </recommendedName>
</protein>
<evidence type="ECO:0000256" key="1">
    <source>
        <dbReference type="ARBA" id="ARBA00004141"/>
    </source>
</evidence>
<comment type="subcellular location">
    <subcellularLocation>
        <location evidence="1">Membrane</location>
        <topology evidence="1">Multi-pass membrane protein</topology>
    </subcellularLocation>
</comment>
<evidence type="ECO:0000313" key="7">
    <source>
        <dbReference type="EMBL" id="MDR6239084.1"/>
    </source>
</evidence>
<organism evidence="7 8">
    <name type="scientific">Aureibacter tunicatorum</name>
    <dbReference type="NCBI Taxonomy" id="866807"/>
    <lineage>
        <taxon>Bacteria</taxon>
        <taxon>Pseudomonadati</taxon>
        <taxon>Bacteroidota</taxon>
        <taxon>Cytophagia</taxon>
        <taxon>Cytophagales</taxon>
        <taxon>Persicobacteraceae</taxon>
        <taxon>Aureibacter</taxon>
    </lineage>
</organism>
<evidence type="ECO:0000256" key="3">
    <source>
        <dbReference type="ARBA" id="ARBA00022692"/>
    </source>
</evidence>
<dbReference type="AlphaFoldDB" id="A0AAE3XNE3"/>
<feature type="transmembrane region" description="Helical" evidence="6">
    <location>
        <begin position="23"/>
        <end position="44"/>
    </location>
</feature>
<feature type="transmembrane region" description="Helical" evidence="6">
    <location>
        <begin position="110"/>
        <end position="130"/>
    </location>
</feature>
<dbReference type="Pfam" id="PF01027">
    <property type="entry name" value="Bax1-I"/>
    <property type="match status" value="1"/>
</dbReference>
<comment type="similarity">
    <text evidence="2 6">Belongs to the BI1 family.</text>
</comment>
<name>A0AAE3XNE3_9BACT</name>
<evidence type="ECO:0000256" key="6">
    <source>
        <dbReference type="RuleBase" id="RU004379"/>
    </source>
</evidence>
<sequence length="231" mass="25256">MRDQVFSRNYASTTSETSFISKVYGWMALALVVTAVMSMVTISSEALLQLVYGNQIVFYVLIFGELGLVMYLSSSIHKMSSLTAKVMFFIYAALNGVTISYIFFAFTATSIAQVFFITAGTFGIMSVYGMTTKRDLTSVGNLAMMALLGIIIASVVNIFLGSSTMDYIISFIGVIVFVGLTAYDAQKIKRINDSGITGELATKGSIIGALSLYLDFINLFLMLLRLFGDRK</sequence>
<dbReference type="CDD" id="cd10432">
    <property type="entry name" value="BI-1-like_bacterial"/>
    <property type="match status" value="1"/>
</dbReference>
<dbReference type="Proteomes" id="UP001185092">
    <property type="component" value="Unassembled WGS sequence"/>
</dbReference>
<dbReference type="EMBL" id="JAVDQD010000002">
    <property type="protein sequence ID" value="MDR6239084.1"/>
    <property type="molecule type" value="Genomic_DNA"/>
</dbReference>
<keyword evidence="4 6" id="KW-1133">Transmembrane helix</keyword>
<feature type="transmembrane region" description="Helical" evidence="6">
    <location>
        <begin position="56"/>
        <end position="74"/>
    </location>
</feature>
<keyword evidence="3 6" id="KW-0812">Transmembrane</keyword>
<feature type="transmembrane region" description="Helical" evidence="6">
    <location>
        <begin position="86"/>
        <end position="104"/>
    </location>
</feature>
<proteinExistence type="inferred from homology"/>
<evidence type="ECO:0000313" key="8">
    <source>
        <dbReference type="Proteomes" id="UP001185092"/>
    </source>
</evidence>
<keyword evidence="5 6" id="KW-0472">Membrane</keyword>
<reference evidence="7" key="1">
    <citation type="submission" date="2023-07" db="EMBL/GenBank/DDBJ databases">
        <title>Genomic Encyclopedia of Type Strains, Phase IV (KMG-IV): sequencing the most valuable type-strain genomes for metagenomic binning, comparative biology and taxonomic classification.</title>
        <authorList>
            <person name="Goeker M."/>
        </authorList>
    </citation>
    <scope>NUCLEOTIDE SEQUENCE</scope>
    <source>
        <strain evidence="7">DSM 26174</strain>
    </source>
</reference>
<accession>A0AAE3XNE3</accession>
<feature type="transmembrane region" description="Helical" evidence="6">
    <location>
        <begin position="142"/>
        <end position="161"/>
    </location>
</feature>
<keyword evidence="8" id="KW-1185">Reference proteome</keyword>
<feature type="transmembrane region" description="Helical" evidence="6">
    <location>
        <begin position="167"/>
        <end position="185"/>
    </location>
</feature>
<dbReference type="PANTHER" id="PTHR23291:SF50">
    <property type="entry name" value="PROTEIN LIFEGUARD 4"/>
    <property type="match status" value="1"/>
</dbReference>
<evidence type="ECO:0000256" key="4">
    <source>
        <dbReference type="ARBA" id="ARBA00022989"/>
    </source>
</evidence>
<evidence type="ECO:0008006" key="9">
    <source>
        <dbReference type="Google" id="ProtNLM"/>
    </source>
</evidence>
<dbReference type="InterPro" id="IPR006214">
    <property type="entry name" value="Bax_inhibitor_1-related"/>
</dbReference>
<gene>
    <name evidence="7" type="ORF">HNQ88_002121</name>
</gene>
<dbReference type="GO" id="GO:0005886">
    <property type="term" value="C:plasma membrane"/>
    <property type="evidence" value="ECO:0007669"/>
    <property type="project" value="TreeGrafter"/>
</dbReference>
<evidence type="ECO:0000256" key="5">
    <source>
        <dbReference type="ARBA" id="ARBA00023136"/>
    </source>
</evidence>
<dbReference type="RefSeq" id="WP_309938608.1">
    <property type="nucleotide sequence ID" value="NZ_AP025305.1"/>
</dbReference>
<feature type="transmembrane region" description="Helical" evidence="6">
    <location>
        <begin position="206"/>
        <end position="227"/>
    </location>
</feature>
<dbReference type="PANTHER" id="PTHR23291">
    <property type="entry name" value="BAX INHIBITOR-RELATED"/>
    <property type="match status" value="1"/>
</dbReference>
<evidence type="ECO:0000256" key="2">
    <source>
        <dbReference type="ARBA" id="ARBA00010350"/>
    </source>
</evidence>
<comment type="caution">
    <text evidence="7">The sequence shown here is derived from an EMBL/GenBank/DDBJ whole genome shotgun (WGS) entry which is preliminary data.</text>
</comment>